<evidence type="ECO:0000313" key="1">
    <source>
        <dbReference type="EMBL" id="TYS48568.1"/>
    </source>
</evidence>
<comment type="caution">
    <text evidence="1">The sequence shown here is derived from an EMBL/GenBank/DDBJ whole genome shotgun (WGS) entry which is preliminary data.</text>
</comment>
<name>A0A5D4RFM2_9BACI</name>
<accession>A0A5D4RFM2</accession>
<proteinExistence type="predicted"/>
<organism evidence="1 2">
    <name type="scientific">Bacillus infantis</name>
    <dbReference type="NCBI Taxonomy" id="324767"/>
    <lineage>
        <taxon>Bacteria</taxon>
        <taxon>Bacillati</taxon>
        <taxon>Bacillota</taxon>
        <taxon>Bacilli</taxon>
        <taxon>Bacillales</taxon>
        <taxon>Bacillaceae</taxon>
        <taxon>Bacillus</taxon>
    </lineage>
</organism>
<protein>
    <submittedName>
        <fullName evidence="1">Uncharacterized protein</fullName>
    </submittedName>
</protein>
<gene>
    <name evidence="1" type="ORF">FZD51_10625</name>
</gene>
<reference evidence="1 2" key="1">
    <citation type="submission" date="2019-08" db="EMBL/GenBank/DDBJ databases">
        <title>Bacillus genomes from the desert of Cuatro Cienegas, Coahuila.</title>
        <authorList>
            <person name="Olmedo-Alvarez G."/>
        </authorList>
    </citation>
    <scope>NUCLEOTIDE SEQUENCE [LARGE SCALE GENOMIC DNA]</scope>
    <source>
        <strain evidence="1 2">CH446_14T</strain>
    </source>
</reference>
<evidence type="ECO:0000313" key="2">
    <source>
        <dbReference type="Proteomes" id="UP000322139"/>
    </source>
</evidence>
<dbReference type="Proteomes" id="UP000322139">
    <property type="component" value="Unassembled WGS sequence"/>
</dbReference>
<dbReference type="AlphaFoldDB" id="A0A5D4RFM2"/>
<dbReference type="RefSeq" id="WP_148974747.1">
    <property type="nucleotide sequence ID" value="NZ_VTER01000005.1"/>
</dbReference>
<dbReference type="EMBL" id="VTER01000005">
    <property type="protein sequence ID" value="TYS48568.1"/>
    <property type="molecule type" value="Genomic_DNA"/>
</dbReference>
<sequence length="102" mass="11926">MIYYFHTPKNSIELYQDLSFAADFEEAQKLSLKGYEEHFKKKDFDYINSPDHSANSIGQFTLFEYDDRSYIIKTSPGTTKFKVLAVEELPADIRDYFVGMSE</sequence>